<evidence type="ECO:0000313" key="1">
    <source>
        <dbReference type="EMBL" id="QNQ89339.1"/>
    </source>
</evidence>
<proteinExistence type="predicted"/>
<protein>
    <submittedName>
        <fullName evidence="1">Uncharacterized protein</fullName>
    </submittedName>
</protein>
<organism evidence="1 2">
    <name type="scientific">Corynebacterium poyangense</name>
    <dbReference type="NCBI Taxonomy" id="2684405"/>
    <lineage>
        <taxon>Bacteria</taxon>
        <taxon>Bacillati</taxon>
        <taxon>Actinomycetota</taxon>
        <taxon>Actinomycetes</taxon>
        <taxon>Mycobacteriales</taxon>
        <taxon>Corynebacteriaceae</taxon>
        <taxon>Corynebacterium</taxon>
    </lineage>
</organism>
<reference evidence="1 2" key="1">
    <citation type="submission" date="2019-12" db="EMBL/GenBank/DDBJ databases">
        <title>Corynebacterium sp. nov., isolated from feces of the Anser Albifrons in China.</title>
        <authorList>
            <person name="Liu Q."/>
        </authorList>
    </citation>
    <scope>NUCLEOTIDE SEQUENCE [LARGE SCALE GENOMIC DNA]</scope>
    <source>
        <strain evidence="1 2">4H37-19</strain>
    </source>
</reference>
<keyword evidence="2" id="KW-1185">Reference proteome</keyword>
<dbReference type="Proteomes" id="UP000516320">
    <property type="component" value="Chromosome"/>
</dbReference>
<dbReference type="EMBL" id="CP046884">
    <property type="protein sequence ID" value="QNQ89339.1"/>
    <property type="molecule type" value="Genomic_DNA"/>
</dbReference>
<dbReference type="AlphaFoldDB" id="A0A7H0SLB4"/>
<dbReference type="RefSeq" id="WP_187974795.1">
    <property type="nucleotide sequence ID" value="NZ_CP046884.1"/>
</dbReference>
<sequence>MGIGAEIELSSEHKNPGWQIDCGGHSPLPERRALEGRKAGGSRVLSIRHPGGGEIVAGICLGVIWESRTALQWSGRGSGRTLIEVFR</sequence>
<accession>A0A7H0SLB4</accession>
<evidence type="ECO:0000313" key="2">
    <source>
        <dbReference type="Proteomes" id="UP000516320"/>
    </source>
</evidence>
<name>A0A7H0SLB4_9CORY</name>
<dbReference type="KEGG" id="cpoy:GP475_00835"/>
<gene>
    <name evidence="1" type="ORF">GP475_00835</name>
</gene>